<dbReference type="InterPro" id="IPR007325">
    <property type="entry name" value="KFase/CYL"/>
</dbReference>
<dbReference type="AlphaFoldDB" id="A0A1G7BX53"/>
<keyword evidence="2" id="KW-1185">Reference proteome</keyword>
<dbReference type="STRING" id="69960.SAMN05421720_105213"/>
<dbReference type="Proteomes" id="UP000199412">
    <property type="component" value="Unassembled WGS sequence"/>
</dbReference>
<dbReference type="InterPro" id="IPR037175">
    <property type="entry name" value="KFase_sf"/>
</dbReference>
<dbReference type="OrthoDB" id="9777007at2"/>
<name>A0A1G7BX53_9PROT</name>
<proteinExistence type="predicted"/>
<dbReference type="SUPFAM" id="SSF102198">
    <property type="entry name" value="Putative cyclase"/>
    <property type="match status" value="1"/>
</dbReference>
<accession>A0A1G7BX53</accession>
<sequence>MGEIIDLTQTFEDGMPGFRMKAPDGTVRAFTASVRPFLTHAESAPNYGGKASFEITEVRFQTSIGTYLDAPRHRYPDATDIAGLPLSSLILDGIVIDGRGATPDRPLSVADLPPAPDLKNRAVLIQFGWDRHWGKETYFSYPYVDRAALAYLKDAGTRLFGVDALNADNPADLERPAHTWFLGAGIHIVENLRGLEALRGRRFRFYAIPLKVRDAAAFPVRAFAEVS</sequence>
<gene>
    <name evidence="1" type="ORF">SAMN05421720_105213</name>
</gene>
<protein>
    <submittedName>
        <fullName evidence="1">Kynurenine formamidase</fullName>
    </submittedName>
</protein>
<dbReference type="Gene3D" id="3.50.30.50">
    <property type="entry name" value="Putative cyclase"/>
    <property type="match status" value="1"/>
</dbReference>
<organism evidence="1 2">
    <name type="scientific">Rhodospira trueperi</name>
    <dbReference type="NCBI Taxonomy" id="69960"/>
    <lineage>
        <taxon>Bacteria</taxon>
        <taxon>Pseudomonadati</taxon>
        <taxon>Pseudomonadota</taxon>
        <taxon>Alphaproteobacteria</taxon>
        <taxon>Rhodospirillales</taxon>
        <taxon>Rhodospirillaceae</taxon>
        <taxon>Rhodospira</taxon>
    </lineage>
</organism>
<dbReference type="Pfam" id="PF04199">
    <property type="entry name" value="Cyclase"/>
    <property type="match status" value="1"/>
</dbReference>
<dbReference type="GO" id="GO:0019441">
    <property type="term" value="P:L-tryptophan catabolic process to kynurenine"/>
    <property type="evidence" value="ECO:0007669"/>
    <property type="project" value="InterPro"/>
</dbReference>
<dbReference type="PANTHER" id="PTHR31118:SF32">
    <property type="entry name" value="KYNURENINE FORMAMIDASE"/>
    <property type="match status" value="1"/>
</dbReference>
<dbReference type="GO" id="GO:0004061">
    <property type="term" value="F:arylformamidase activity"/>
    <property type="evidence" value="ECO:0007669"/>
    <property type="project" value="InterPro"/>
</dbReference>
<evidence type="ECO:0000313" key="2">
    <source>
        <dbReference type="Proteomes" id="UP000199412"/>
    </source>
</evidence>
<reference evidence="1 2" key="1">
    <citation type="submission" date="2016-10" db="EMBL/GenBank/DDBJ databases">
        <authorList>
            <person name="de Groot N.N."/>
        </authorList>
    </citation>
    <scope>NUCLEOTIDE SEQUENCE [LARGE SCALE GENOMIC DNA]</scope>
    <source>
        <strain evidence="1 2">ATCC 700224</strain>
    </source>
</reference>
<dbReference type="EMBL" id="FNAP01000005">
    <property type="protein sequence ID" value="SDE31684.1"/>
    <property type="molecule type" value="Genomic_DNA"/>
</dbReference>
<evidence type="ECO:0000313" key="1">
    <source>
        <dbReference type="EMBL" id="SDE31684.1"/>
    </source>
</evidence>
<dbReference type="PANTHER" id="PTHR31118">
    <property type="entry name" value="CYCLASE-LIKE PROTEIN 2"/>
    <property type="match status" value="1"/>
</dbReference>